<dbReference type="PANTHER" id="PTHR43531">
    <property type="entry name" value="PROTEIN ICFG"/>
    <property type="match status" value="1"/>
</dbReference>
<feature type="transmembrane region" description="Helical" evidence="5">
    <location>
        <begin position="32"/>
        <end position="55"/>
    </location>
</feature>
<feature type="transmembrane region" description="Helical" evidence="5">
    <location>
        <begin position="288"/>
        <end position="310"/>
    </location>
</feature>
<dbReference type="PROSITE" id="PS50885">
    <property type="entry name" value="HAMP"/>
    <property type="match status" value="1"/>
</dbReference>
<dbReference type="PROSITE" id="PS50111">
    <property type="entry name" value="CHEMOTAXIS_TRANSDUC_2"/>
    <property type="match status" value="1"/>
</dbReference>
<dbReference type="Pfam" id="PF00015">
    <property type="entry name" value="MCPsignal"/>
    <property type="match status" value="1"/>
</dbReference>
<feature type="domain" description="Methyl-accepting transducer" evidence="6">
    <location>
        <begin position="413"/>
        <end position="642"/>
    </location>
</feature>
<dbReference type="GO" id="GO:0007165">
    <property type="term" value="P:signal transduction"/>
    <property type="evidence" value="ECO:0007669"/>
    <property type="project" value="UniProtKB-KW"/>
</dbReference>
<feature type="coiled-coil region" evidence="4">
    <location>
        <begin position="631"/>
        <end position="693"/>
    </location>
</feature>
<accession>A0AAJ1MK80</accession>
<comment type="similarity">
    <text evidence="2">Belongs to the methyl-accepting chemotaxis (MCP) protein family.</text>
</comment>
<feature type="domain" description="HAMP" evidence="7">
    <location>
        <begin position="321"/>
        <end position="366"/>
    </location>
</feature>
<dbReference type="InterPro" id="IPR051310">
    <property type="entry name" value="MCP_chemotaxis"/>
</dbReference>
<dbReference type="Proteomes" id="UP001221217">
    <property type="component" value="Unassembled WGS sequence"/>
</dbReference>
<comment type="caution">
    <text evidence="8">The sequence shown here is derived from an EMBL/GenBank/DDBJ whole genome shotgun (WGS) entry which is preliminary data.</text>
</comment>
<dbReference type="EMBL" id="JAQQAL010000044">
    <property type="protein sequence ID" value="MDC7228303.1"/>
    <property type="molecule type" value="Genomic_DNA"/>
</dbReference>
<evidence type="ECO:0000256" key="5">
    <source>
        <dbReference type="SAM" id="Phobius"/>
    </source>
</evidence>
<evidence type="ECO:0000256" key="1">
    <source>
        <dbReference type="ARBA" id="ARBA00022500"/>
    </source>
</evidence>
<dbReference type="GO" id="GO:0016020">
    <property type="term" value="C:membrane"/>
    <property type="evidence" value="ECO:0007669"/>
    <property type="project" value="InterPro"/>
</dbReference>
<feature type="transmembrane region" description="Helical" evidence="5">
    <location>
        <begin position="155"/>
        <end position="176"/>
    </location>
</feature>
<organism evidence="8 9">
    <name type="scientific">Candidatus Thalassospirochaeta sargassi</name>
    <dbReference type="NCBI Taxonomy" id="3119039"/>
    <lineage>
        <taxon>Bacteria</taxon>
        <taxon>Pseudomonadati</taxon>
        <taxon>Spirochaetota</taxon>
        <taxon>Spirochaetia</taxon>
        <taxon>Spirochaetales</taxon>
        <taxon>Spirochaetaceae</taxon>
        <taxon>Candidatus Thalassospirochaeta</taxon>
    </lineage>
</organism>
<keyword evidence="1" id="KW-0145">Chemotaxis</keyword>
<keyword evidence="5" id="KW-1133">Transmembrane helix</keyword>
<dbReference type="Gene3D" id="1.10.287.950">
    <property type="entry name" value="Methyl-accepting chemotaxis protein"/>
    <property type="match status" value="2"/>
</dbReference>
<feature type="transmembrane region" description="Helical" evidence="5">
    <location>
        <begin position="207"/>
        <end position="228"/>
    </location>
</feature>
<keyword evidence="4" id="KW-0175">Coiled coil</keyword>
<evidence type="ECO:0000259" key="7">
    <source>
        <dbReference type="PROSITE" id="PS50885"/>
    </source>
</evidence>
<evidence type="ECO:0000256" key="3">
    <source>
        <dbReference type="PROSITE-ProRule" id="PRU00284"/>
    </source>
</evidence>
<dbReference type="InterPro" id="IPR003660">
    <property type="entry name" value="HAMP_dom"/>
</dbReference>
<proteinExistence type="inferred from homology"/>
<evidence type="ECO:0000313" key="9">
    <source>
        <dbReference type="Proteomes" id="UP001221217"/>
    </source>
</evidence>
<dbReference type="AlphaFoldDB" id="A0AAJ1MK80"/>
<keyword evidence="3" id="KW-0807">Transducer</keyword>
<protein>
    <submittedName>
        <fullName evidence="8">Methyl-accepting chemotaxis protein</fullName>
    </submittedName>
</protein>
<gene>
    <name evidence="8" type="ORF">PQJ61_16190</name>
</gene>
<dbReference type="SUPFAM" id="SSF58104">
    <property type="entry name" value="Methyl-accepting chemotaxis protein (MCP) signaling domain"/>
    <property type="match status" value="2"/>
</dbReference>
<feature type="transmembrane region" description="Helical" evidence="5">
    <location>
        <begin position="123"/>
        <end position="143"/>
    </location>
</feature>
<evidence type="ECO:0000256" key="2">
    <source>
        <dbReference type="ARBA" id="ARBA00029447"/>
    </source>
</evidence>
<dbReference type="SMART" id="SM00283">
    <property type="entry name" value="MA"/>
    <property type="match status" value="1"/>
</dbReference>
<reference evidence="8 9" key="1">
    <citation type="submission" date="2022-12" db="EMBL/GenBank/DDBJ databases">
        <title>Metagenome assembled genome from gulf of manar.</title>
        <authorList>
            <person name="Kohli P."/>
            <person name="Pk S."/>
            <person name="Venkata Ramana C."/>
            <person name="Sasikala C."/>
        </authorList>
    </citation>
    <scope>NUCLEOTIDE SEQUENCE [LARGE SCALE GENOMIC DNA]</scope>
    <source>
        <strain evidence="8">JB008</strain>
    </source>
</reference>
<evidence type="ECO:0000313" key="8">
    <source>
        <dbReference type="EMBL" id="MDC7228303.1"/>
    </source>
</evidence>
<dbReference type="InterPro" id="IPR004089">
    <property type="entry name" value="MCPsignal_dom"/>
</dbReference>
<sequence>MKIPDSNKIKKRHDELLSRLENSSAKSFSIQMVMSTVFTYLAAVTVMILIDLILYQGTGGHINFTGLLLYFLSTSLMSFIPIAVVSAIIVQILIRPIYRIMKRNETGDTISEEEFFAARRRSIAIAQIIFILNLVTPFIIKAVDGSFDEGIAKGLVILAKDVSIFILAALVQNALYQRILIKPRAIMKIYSVDETSKSWFVKNMNRIQLYASILFIAAILFHSAMTIVKEVSVFEPAVPENGVMVDQSEQQDRTSDALESMHKTMQEQSIIEPAGTEGDVPQMGLGRIQIMILLLILLAIGIISIVDSIVSRARYTQTQILRNVLSDMAEGSGDLTQRVLIVQADDNGTLSHQLNRVLDRLQTMFRNISKQTDSVADATKAVSAVLEGTVAATEEMTASVSQINSNTARNQAVVKSSQESLNNMLSSLSQINKNVNTQAAYVEQTSSAMTEMIANIQSVNEVTSKANEVSEALKNVSDQGGRAVTNSITAVRDIEESSNEVNNLVQIITKILAATNMLAMNAAIEAAHAGDAGRGFAVVAEEVRNLADDSAGNLKTISENIKIVMERVDRGVKLSENAGQALNDVGLRTDETTRLMSEVASAMQEQAAGANEVLNSINSLVDASSSINRLSEEQQQNNEDMKDNLNKTINAFSEVQSATSELELGNREILNGIEELKEVIRKNEDVVASLQEELGGFKI</sequence>
<dbReference type="GO" id="GO:0006935">
    <property type="term" value="P:chemotaxis"/>
    <property type="evidence" value="ECO:0007669"/>
    <property type="project" value="UniProtKB-KW"/>
</dbReference>
<evidence type="ECO:0000256" key="4">
    <source>
        <dbReference type="SAM" id="Coils"/>
    </source>
</evidence>
<name>A0AAJ1MK80_9SPIO</name>
<dbReference type="PANTHER" id="PTHR43531:SF11">
    <property type="entry name" value="METHYL-ACCEPTING CHEMOTAXIS PROTEIN 3"/>
    <property type="match status" value="1"/>
</dbReference>
<evidence type="ECO:0000259" key="6">
    <source>
        <dbReference type="PROSITE" id="PS50111"/>
    </source>
</evidence>
<feature type="transmembrane region" description="Helical" evidence="5">
    <location>
        <begin position="67"/>
        <end position="94"/>
    </location>
</feature>
<keyword evidence="5" id="KW-0472">Membrane</keyword>
<keyword evidence="5" id="KW-0812">Transmembrane</keyword>